<evidence type="ECO:0000256" key="3">
    <source>
        <dbReference type="ARBA" id="ARBA00022801"/>
    </source>
</evidence>
<dbReference type="PANTHER" id="PTHR43763">
    <property type="entry name" value="XAA-PRO AMINOPEPTIDASE 1"/>
    <property type="match status" value="1"/>
</dbReference>
<dbReference type="SUPFAM" id="SSF55920">
    <property type="entry name" value="Creatinase/aminopeptidase"/>
    <property type="match status" value="1"/>
</dbReference>
<dbReference type="Pfam" id="PF01321">
    <property type="entry name" value="Creatinase_N"/>
    <property type="match status" value="1"/>
</dbReference>
<dbReference type="Pfam" id="PF00557">
    <property type="entry name" value="Peptidase_M24"/>
    <property type="match status" value="1"/>
</dbReference>
<dbReference type="AlphaFoldDB" id="E7S138"/>
<dbReference type="RefSeq" id="WP_005675065.1">
    <property type="nucleotide sequence ID" value="NZ_CP146288.1"/>
</dbReference>
<accession>E7S138</accession>
<dbReference type="EMBL" id="AEQP01000024">
    <property type="protein sequence ID" value="EFV93694.1"/>
    <property type="molecule type" value="Genomic_DNA"/>
</dbReference>
<dbReference type="Pfam" id="PF16188">
    <property type="entry name" value="Peptidase_M24_C"/>
    <property type="match status" value="1"/>
</dbReference>
<dbReference type="Gene3D" id="3.40.350.10">
    <property type="entry name" value="Creatinase/prolidase N-terminal domain"/>
    <property type="match status" value="2"/>
</dbReference>
<dbReference type="SUPFAM" id="SSF53092">
    <property type="entry name" value="Creatinase/prolidase N-terminal domain"/>
    <property type="match status" value="2"/>
</dbReference>
<dbReference type="Proteomes" id="UP000011021">
    <property type="component" value="Unassembled WGS sequence"/>
</dbReference>
<reference evidence="7 8" key="1">
    <citation type="submission" date="2010-12" db="EMBL/GenBank/DDBJ databases">
        <authorList>
            <person name="Muzny D."/>
            <person name="Qin X."/>
            <person name="Deng J."/>
            <person name="Jiang H."/>
            <person name="Liu Y."/>
            <person name="Qu J."/>
            <person name="Song X.-Z."/>
            <person name="Zhang L."/>
            <person name="Thornton R."/>
            <person name="Coyle M."/>
            <person name="Francisco L."/>
            <person name="Jackson L."/>
            <person name="Javaid M."/>
            <person name="Korchina V."/>
            <person name="Kovar C."/>
            <person name="Mata R."/>
            <person name="Mathew T."/>
            <person name="Ngo R."/>
            <person name="Nguyen L."/>
            <person name="Nguyen N."/>
            <person name="Okwuonu G."/>
            <person name="Ongeri F."/>
            <person name="Pham C."/>
            <person name="Simmons D."/>
            <person name="Wilczek-Boney K."/>
            <person name="Hale W."/>
            <person name="Jakkamsetti A."/>
            <person name="Pham P."/>
            <person name="Ruth R."/>
            <person name="San Lucas F."/>
            <person name="Warren J."/>
            <person name="Zhang J."/>
            <person name="Zhao Z."/>
            <person name="Zhou C."/>
            <person name="Zhu D."/>
            <person name="Lee S."/>
            <person name="Bess C."/>
            <person name="Blankenburg K."/>
            <person name="Forbes L."/>
            <person name="Fu Q."/>
            <person name="Gubbala S."/>
            <person name="Hirani K."/>
            <person name="Jayaseelan J.C."/>
            <person name="Lara F."/>
            <person name="Munidasa M."/>
            <person name="Palculict T."/>
            <person name="Patil S."/>
            <person name="Pu L.-L."/>
            <person name="Saada N."/>
            <person name="Tang L."/>
            <person name="Weissenberger G."/>
            <person name="Zhu Y."/>
            <person name="Hemphill L."/>
            <person name="Shang Y."/>
            <person name="Youmans B."/>
            <person name="Ayvaz T."/>
            <person name="Ross M."/>
            <person name="Santibanez J."/>
            <person name="Aqrawi P."/>
            <person name="Gross S."/>
            <person name="Joshi V."/>
            <person name="Fowler G."/>
            <person name="Nazareth L."/>
            <person name="Reid J."/>
            <person name="Worley K."/>
            <person name="Petrosino J."/>
            <person name="Highlander S."/>
            <person name="Gibbs R."/>
        </authorList>
    </citation>
    <scope>NUCLEOTIDE SEQUENCE [LARGE SCALE GENOMIC DNA]</scope>
    <source>
        <strain evidence="7 8">ATCC 51599</strain>
    </source>
</reference>
<dbReference type="HOGENOM" id="CLU_011781_2_1_4"/>
<dbReference type="eggNOG" id="COG0006">
    <property type="taxonomic scope" value="Bacteria"/>
</dbReference>
<dbReference type="STRING" id="887898.HMPREF0551_2590"/>
<comment type="caution">
    <text evidence="7">The sequence shown here is derived from an EMBL/GenBank/DDBJ whole genome shotgun (WGS) entry which is preliminary data.</text>
</comment>
<dbReference type="InterPro" id="IPR032416">
    <property type="entry name" value="Peptidase_M24_C"/>
</dbReference>
<keyword evidence="3" id="KW-0378">Hydrolase</keyword>
<feature type="domain" description="Peptidase M24" evidence="4">
    <location>
        <begin position="317"/>
        <end position="531"/>
    </location>
</feature>
<dbReference type="InterPro" id="IPR000587">
    <property type="entry name" value="Creatinase_N"/>
</dbReference>
<dbReference type="InterPro" id="IPR000994">
    <property type="entry name" value="Pept_M24"/>
</dbReference>
<dbReference type="PANTHER" id="PTHR43763:SF6">
    <property type="entry name" value="XAA-PRO AMINOPEPTIDASE 1"/>
    <property type="match status" value="1"/>
</dbReference>
<gene>
    <name evidence="7" type="ORF">HMPREF0551_2590</name>
</gene>
<evidence type="ECO:0000259" key="6">
    <source>
        <dbReference type="Pfam" id="PF16188"/>
    </source>
</evidence>
<name>E7S138_9BURK</name>
<dbReference type="InterPro" id="IPR050422">
    <property type="entry name" value="X-Pro_aminopeptidase_P"/>
</dbReference>
<dbReference type="FunFam" id="3.90.230.10:FF:000004">
    <property type="entry name" value="xaa-Pro aminopeptidase 1 isoform X1"/>
    <property type="match status" value="1"/>
</dbReference>
<feature type="domain" description="Creatinase N-terminal" evidence="5">
    <location>
        <begin position="16"/>
        <end position="137"/>
    </location>
</feature>
<evidence type="ECO:0000259" key="4">
    <source>
        <dbReference type="Pfam" id="PF00557"/>
    </source>
</evidence>
<sequence>MNAVSSSSALQGPVQRLAALRQTMQKQGIDAWIIPSADPHLSEYLPEHWQGRRWVSGFTGSVGTLVVTAATADLWADSRYWEQATAQLAGTGIQLQKLGRGRTHVEALAEALGQGAVVGVAPDMLSRAAKRQLEQAFVAKGIQLRADGDLLAGIWTERPALPAEPVVVHAAEFVSESAAEKLARVRAAMQEKGAAHHLISSLDDIAWLTNLRGNDVSYNPVFLAHLLIGASSATLYVDDSRLTEPAREALAAAGISVAPYEKAADDIARLSDSLLVDPAKVAASTLQSLKGTVPVIESVNPSTLFKSVKSPADVAHTREAMIEDGVALCHFFADFETRLARGEVLNELDIDRMLLEFRSQRPNFVSPSFGTIAGFNANAALPHYSATPEAFSEIRGDGLLLIDSGGQYLNGTTDITRVVPVGTPSAAHKRDNTLVLKAHIALAETIFPEGIAGPLLDAICRKPMWQQQCDYGHGTGHGVGYFMNVHEGPQVISWHAPVLPQGALKVGMITSIEPGIYRPGKWGIRIENLVVNQPVANPKETEFGQFLHFEPLTLCPIDTRLMDTALMTPTEIQWVNAYHALVREKLAPRLQGAALAWLEARTQPLAKS</sequence>
<comment type="similarity">
    <text evidence="1">Belongs to the peptidase M24B family.</text>
</comment>
<dbReference type="GO" id="GO:0046872">
    <property type="term" value="F:metal ion binding"/>
    <property type="evidence" value="ECO:0007669"/>
    <property type="project" value="UniProtKB-KW"/>
</dbReference>
<organism evidence="7 8">
    <name type="scientific">Lautropia mirabilis ATCC 51599</name>
    <dbReference type="NCBI Taxonomy" id="887898"/>
    <lineage>
        <taxon>Bacteria</taxon>
        <taxon>Pseudomonadati</taxon>
        <taxon>Pseudomonadota</taxon>
        <taxon>Betaproteobacteria</taxon>
        <taxon>Burkholderiales</taxon>
        <taxon>Burkholderiaceae</taxon>
        <taxon>Lautropia</taxon>
    </lineage>
</organism>
<evidence type="ECO:0000313" key="8">
    <source>
        <dbReference type="Proteomes" id="UP000011021"/>
    </source>
</evidence>
<evidence type="ECO:0000256" key="2">
    <source>
        <dbReference type="ARBA" id="ARBA00022723"/>
    </source>
</evidence>
<dbReference type="InterPro" id="IPR029149">
    <property type="entry name" value="Creatin/AminoP/Spt16_N"/>
</dbReference>
<feature type="domain" description="Peptidase M24 C-terminal" evidence="6">
    <location>
        <begin position="545"/>
        <end position="605"/>
    </location>
</feature>
<evidence type="ECO:0000313" key="7">
    <source>
        <dbReference type="EMBL" id="EFV93694.1"/>
    </source>
</evidence>
<dbReference type="GO" id="GO:0005737">
    <property type="term" value="C:cytoplasm"/>
    <property type="evidence" value="ECO:0007669"/>
    <property type="project" value="UniProtKB-ARBA"/>
</dbReference>
<keyword evidence="8" id="KW-1185">Reference proteome</keyword>
<dbReference type="Gene3D" id="3.90.230.10">
    <property type="entry name" value="Creatinase/methionine aminopeptidase superfamily"/>
    <property type="match status" value="1"/>
</dbReference>
<evidence type="ECO:0000256" key="1">
    <source>
        <dbReference type="ARBA" id="ARBA00008766"/>
    </source>
</evidence>
<keyword evidence="2" id="KW-0479">Metal-binding</keyword>
<dbReference type="GO" id="GO:0070006">
    <property type="term" value="F:metalloaminopeptidase activity"/>
    <property type="evidence" value="ECO:0007669"/>
    <property type="project" value="InterPro"/>
</dbReference>
<protein>
    <submittedName>
        <fullName evidence="7">Creatinase</fullName>
    </submittedName>
</protein>
<dbReference type="InterPro" id="IPR033740">
    <property type="entry name" value="Pept_M24B"/>
</dbReference>
<dbReference type="InterPro" id="IPR036005">
    <property type="entry name" value="Creatinase/aminopeptidase-like"/>
</dbReference>
<proteinExistence type="inferred from homology"/>
<evidence type="ECO:0000259" key="5">
    <source>
        <dbReference type="Pfam" id="PF01321"/>
    </source>
</evidence>
<dbReference type="CDD" id="cd01085">
    <property type="entry name" value="APP"/>
    <property type="match status" value="1"/>
</dbReference>
<dbReference type="Pfam" id="PF16189">
    <property type="entry name" value="Creatinase_N_2"/>
    <property type="match status" value="1"/>
</dbReference>